<dbReference type="InterPro" id="IPR035461">
    <property type="entry name" value="GmhA/DiaA"/>
</dbReference>
<dbReference type="GO" id="GO:1901135">
    <property type="term" value="P:carbohydrate derivative metabolic process"/>
    <property type="evidence" value="ECO:0007669"/>
    <property type="project" value="InterPro"/>
</dbReference>
<dbReference type="PANTHER" id="PTHR30390">
    <property type="entry name" value="SEDOHEPTULOSE 7-PHOSPHATE ISOMERASE / DNAA INITIATOR-ASSOCIATING FACTOR FOR REPLICATION INITIATION"/>
    <property type="match status" value="1"/>
</dbReference>
<evidence type="ECO:0000313" key="2">
    <source>
        <dbReference type="EMBL" id="PVZ11845.1"/>
    </source>
</evidence>
<dbReference type="AlphaFoldDB" id="A0A2U1FI44"/>
<keyword evidence="2" id="KW-0413">Isomerase</keyword>
<dbReference type="GO" id="GO:0097367">
    <property type="term" value="F:carbohydrate derivative binding"/>
    <property type="evidence" value="ECO:0007669"/>
    <property type="project" value="InterPro"/>
</dbReference>
<protein>
    <submittedName>
        <fullName evidence="2">D-sedoheptulose 7-phosphate isomerase</fullName>
    </submittedName>
</protein>
<dbReference type="Gene3D" id="3.40.50.10490">
    <property type="entry name" value="Glucose-6-phosphate isomerase like protein, domain 1"/>
    <property type="match status" value="1"/>
</dbReference>
<dbReference type="GO" id="GO:0016853">
    <property type="term" value="F:isomerase activity"/>
    <property type="evidence" value="ECO:0007669"/>
    <property type="project" value="UniProtKB-KW"/>
</dbReference>
<dbReference type="Pfam" id="PF13580">
    <property type="entry name" value="SIS_2"/>
    <property type="match status" value="1"/>
</dbReference>
<organism evidence="2 3">
    <name type="scientific">Actinomycetospora cinnamomea</name>
    <dbReference type="NCBI Taxonomy" id="663609"/>
    <lineage>
        <taxon>Bacteria</taxon>
        <taxon>Bacillati</taxon>
        <taxon>Actinomycetota</taxon>
        <taxon>Actinomycetes</taxon>
        <taxon>Pseudonocardiales</taxon>
        <taxon>Pseudonocardiaceae</taxon>
        <taxon>Actinomycetospora</taxon>
    </lineage>
</organism>
<keyword evidence="3" id="KW-1185">Reference proteome</keyword>
<gene>
    <name evidence="2" type="ORF">C8D89_103175</name>
</gene>
<dbReference type="RefSeq" id="WP_116707551.1">
    <property type="nucleotide sequence ID" value="NZ_QEKW01000003.1"/>
</dbReference>
<dbReference type="InterPro" id="IPR050099">
    <property type="entry name" value="SIS_GmhA/DiaA_subfam"/>
</dbReference>
<dbReference type="EMBL" id="QEKW01000003">
    <property type="protein sequence ID" value="PVZ11845.1"/>
    <property type="molecule type" value="Genomic_DNA"/>
</dbReference>
<accession>A0A2U1FI44</accession>
<sequence>MSGVEALYPFLYPEEDDGADDDAPARVLAQVVASTREKVDEIAALREEVVAAHAEALAACAAAMAHSLAGGGRLFAFGNGGSSTDAQALAALFALPTADDPRSWPATALAADVATLTALANDVAFAVVFSRPIAAAGRPGDVAVALSTSGGSANVLRGLAEARRRGLVTVGLAGYDGGAMAEPGVVDHLFVMPSSSVHRIQEAQTTVYQVLAELTRRALG</sequence>
<feature type="domain" description="SIS" evidence="1">
    <location>
        <begin position="64"/>
        <end position="220"/>
    </location>
</feature>
<name>A0A2U1FI44_9PSEU</name>
<dbReference type="Proteomes" id="UP000245639">
    <property type="component" value="Unassembled WGS sequence"/>
</dbReference>
<dbReference type="SUPFAM" id="SSF53697">
    <property type="entry name" value="SIS domain"/>
    <property type="match status" value="1"/>
</dbReference>
<proteinExistence type="predicted"/>
<dbReference type="OrthoDB" id="9810929at2"/>
<dbReference type="PROSITE" id="PS51464">
    <property type="entry name" value="SIS"/>
    <property type="match status" value="1"/>
</dbReference>
<dbReference type="InterPro" id="IPR046348">
    <property type="entry name" value="SIS_dom_sf"/>
</dbReference>
<reference evidence="2 3" key="1">
    <citation type="submission" date="2018-04" db="EMBL/GenBank/DDBJ databases">
        <title>Genomic Encyclopedia of Type Strains, Phase IV (KMG-IV): sequencing the most valuable type-strain genomes for metagenomic binning, comparative biology and taxonomic classification.</title>
        <authorList>
            <person name="Goeker M."/>
        </authorList>
    </citation>
    <scope>NUCLEOTIDE SEQUENCE [LARGE SCALE GENOMIC DNA]</scope>
    <source>
        <strain evidence="2 3">DSM 45771</strain>
    </source>
</reference>
<dbReference type="CDD" id="cd05006">
    <property type="entry name" value="SIS_GmhA"/>
    <property type="match status" value="1"/>
</dbReference>
<dbReference type="PANTHER" id="PTHR30390:SF6">
    <property type="entry name" value="DNAA INITIATOR-ASSOCIATING PROTEIN DIAA"/>
    <property type="match status" value="1"/>
</dbReference>
<comment type="caution">
    <text evidence="2">The sequence shown here is derived from an EMBL/GenBank/DDBJ whole genome shotgun (WGS) entry which is preliminary data.</text>
</comment>
<evidence type="ECO:0000313" key="3">
    <source>
        <dbReference type="Proteomes" id="UP000245639"/>
    </source>
</evidence>
<dbReference type="InterPro" id="IPR001347">
    <property type="entry name" value="SIS_dom"/>
</dbReference>
<evidence type="ECO:0000259" key="1">
    <source>
        <dbReference type="PROSITE" id="PS51464"/>
    </source>
</evidence>